<feature type="transmembrane region" description="Helical" evidence="8">
    <location>
        <begin position="436"/>
        <end position="456"/>
    </location>
</feature>
<feature type="transmembrane region" description="Helical" evidence="8">
    <location>
        <begin position="399"/>
        <end position="416"/>
    </location>
</feature>
<feature type="transmembrane region" description="Helical" evidence="8">
    <location>
        <begin position="497"/>
        <end position="519"/>
    </location>
</feature>
<dbReference type="InterPro" id="IPR003804">
    <property type="entry name" value="Lactate_perm"/>
</dbReference>
<keyword evidence="3 8" id="KW-0813">Transport</keyword>
<feature type="transmembrane region" description="Helical" evidence="8">
    <location>
        <begin position="192"/>
        <end position="214"/>
    </location>
</feature>
<keyword evidence="4 8" id="KW-1003">Cell membrane</keyword>
<keyword evidence="7 8" id="KW-0472">Membrane</keyword>
<dbReference type="NCBIfam" id="TIGR00795">
    <property type="entry name" value="lctP"/>
    <property type="match status" value="1"/>
</dbReference>
<sequence>MLALLAVLPILVTIVLMTKYNMPAKKVMPISWAIAVVLAASVWKMSFQWIAGASIFGALSAFNILIIVFGAILMMNTLKNSGAIKAINRGFHGISPDRRIQVIIIAWLFSAFIEGAAGFGTPAALAAPLLVALGFPPLAAAMVALIGNSTPVSFGAVGTPVNAYRNMISVEALAGADLTLEAFIKNVGIWSAIPHALVGTFLPLLALCMLTKFFGKEKSIKPALKAAPFAIFAGLAFTVPYLLVAIIFGIEIPSLVGAGVGMILVILAVKGNFLVPKDTWDFPPQNEWEEDWKSKVKEEVVKSDSGEKLMPLWLAWLPYGIIALILVITRLPNLPVKGFLQSYKIGWSGILGTSLNYSLDYLYLPGTVPFTLVAILTIFLHKMDKEGVKIAWKNSFKQVLPASVALAFAVALVQVMRFSQVNEAGIDGMMLTMSTAASNIFQGAWPIFSPFIGILGSFMSGSNTVSNILFGSFQYGVAESLGISRTIILGLQTVGGAIGNMICVHNVVAACTTVGILGVEGKIIRRNAIPSFIYALLVGIVGFIAIYILNLGIF</sequence>
<evidence type="ECO:0000256" key="2">
    <source>
        <dbReference type="ARBA" id="ARBA00010100"/>
    </source>
</evidence>
<feature type="transmembrane region" description="Helical" evidence="8">
    <location>
        <begin position="531"/>
        <end position="553"/>
    </location>
</feature>
<feature type="transmembrane region" description="Helical" evidence="8">
    <location>
        <begin position="468"/>
        <end position="491"/>
    </location>
</feature>
<feature type="transmembrane region" description="Helical" evidence="8">
    <location>
        <begin position="361"/>
        <end position="379"/>
    </location>
</feature>
<dbReference type="RefSeq" id="WP_072907212.1">
    <property type="nucleotide sequence ID" value="NZ_FRAI01000011.1"/>
</dbReference>
<evidence type="ECO:0000256" key="1">
    <source>
        <dbReference type="ARBA" id="ARBA00004651"/>
    </source>
</evidence>
<feature type="transmembrane region" description="Helical" evidence="8">
    <location>
        <begin position="98"/>
        <end position="117"/>
    </location>
</feature>
<dbReference type="EMBL" id="FRAI01000011">
    <property type="protein sequence ID" value="SHJ99382.1"/>
    <property type="molecule type" value="Genomic_DNA"/>
</dbReference>
<feature type="transmembrane region" description="Helical" evidence="8">
    <location>
        <begin position="27"/>
        <end position="43"/>
    </location>
</feature>
<dbReference type="STRING" id="1120989.SAMN02745227_01251"/>
<feature type="transmembrane region" description="Helical" evidence="8">
    <location>
        <begin position="124"/>
        <end position="146"/>
    </location>
</feature>
<comment type="function">
    <text evidence="8">Uptake of L-lactate across the membrane. Can also transport D-lactate and glycolate.</text>
</comment>
<comment type="subcellular location">
    <subcellularLocation>
        <location evidence="1 8">Cell membrane</location>
        <topology evidence="1 8">Multi-pass membrane protein</topology>
    </subcellularLocation>
</comment>
<evidence type="ECO:0000256" key="3">
    <source>
        <dbReference type="ARBA" id="ARBA00022448"/>
    </source>
</evidence>
<evidence type="ECO:0000313" key="10">
    <source>
        <dbReference type="Proteomes" id="UP000243547"/>
    </source>
</evidence>
<dbReference type="OrthoDB" id="9761056at2"/>
<dbReference type="AlphaFoldDB" id="A0A1M6NUR9"/>
<dbReference type="PANTHER" id="PTHR30003">
    <property type="entry name" value="L-LACTATE PERMEASE"/>
    <property type="match status" value="1"/>
</dbReference>
<keyword evidence="10" id="KW-1185">Reference proteome</keyword>
<protein>
    <recommendedName>
        <fullName evidence="8">L-lactate permease</fullName>
    </recommendedName>
</protein>
<feature type="transmembrane region" description="Helical" evidence="8">
    <location>
        <begin position="312"/>
        <end position="331"/>
    </location>
</feature>
<gene>
    <name evidence="9" type="ORF">SAMN02745227_01251</name>
</gene>
<dbReference type="GO" id="GO:0015129">
    <property type="term" value="F:lactate transmembrane transporter activity"/>
    <property type="evidence" value="ECO:0007669"/>
    <property type="project" value="UniProtKB-UniRule"/>
</dbReference>
<dbReference type="Proteomes" id="UP000243547">
    <property type="component" value="Unassembled WGS sequence"/>
</dbReference>
<proteinExistence type="inferred from homology"/>
<dbReference type="GO" id="GO:0005886">
    <property type="term" value="C:plasma membrane"/>
    <property type="evidence" value="ECO:0007669"/>
    <property type="project" value="UniProtKB-SubCell"/>
</dbReference>
<dbReference type="GO" id="GO:0015295">
    <property type="term" value="F:solute:proton symporter activity"/>
    <property type="evidence" value="ECO:0007669"/>
    <property type="project" value="TreeGrafter"/>
</dbReference>
<feature type="transmembrane region" description="Helical" evidence="8">
    <location>
        <begin position="226"/>
        <end position="250"/>
    </location>
</feature>
<comment type="similarity">
    <text evidence="2 8">Belongs to the lactate permease family.</text>
</comment>
<evidence type="ECO:0000256" key="4">
    <source>
        <dbReference type="ARBA" id="ARBA00022475"/>
    </source>
</evidence>
<keyword evidence="6 8" id="KW-1133">Transmembrane helix</keyword>
<keyword evidence="5 8" id="KW-0812">Transmembrane</keyword>
<evidence type="ECO:0000256" key="5">
    <source>
        <dbReference type="ARBA" id="ARBA00022692"/>
    </source>
</evidence>
<accession>A0A1M6NUR9</accession>
<evidence type="ECO:0000313" key="9">
    <source>
        <dbReference type="EMBL" id="SHJ99382.1"/>
    </source>
</evidence>
<organism evidence="9 10">
    <name type="scientific">Anaerobranca californiensis DSM 14826</name>
    <dbReference type="NCBI Taxonomy" id="1120989"/>
    <lineage>
        <taxon>Bacteria</taxon>
        <taxon>Bacillati</taxon>
        <taxon>Bacillota</taxon>
        <taxon>Clostridia</taxon>
        <taxon>Eubacteriales</taxon>
        <taxon>Proteinivoracaceae</taxon>
        <taxon>Anaerobranca</taxon>
    </lineage>
</organism>
<name>A0A1M6NUR9_9FIRM</name>
<reference evidence="10" key="1">
    <citation type="submission" date="2016-11" db="EMBL/GenBank/DDBJ databases">
        <authorList>
            <person name="Varghese N."/>
            <person name="Submissions S."/>
        </authorList>
    </citation>
    <scope>NUCLEOTIDE SEQUENCE [LARGE SCALE GENOMIC DNA]</scope>
    <source>
        <strain evidence="10">DSM 14826</strain>
    </source>
</reference>
<evidence type="ECO:0000256" key="8">
    <source>
        <dbReference type="RuleBase" id="RU365092"/>
    </source>
</evidence>
<feature type="transmembrane region" description="Helical" evidence="8">
    <location>
        <begin position="256"/>
        <end position="275"/>
    </location>
</feature>
<evidence type="ECO:0000256" key="7">
    <source>
        <dbReference type="ARBA" id="ARBA00023136"/>
    </source>
</evidence>
<evidence type="ECO:0000256" key="6">
    <source>
        <dbReference type="ARBA" id="ARBA00022989"/>
    </source>
</evidence>
<dbReference type="Pfam" id="PF02652">
    <property type="entry name" value="Lactate_perm"/>
    <property type="match status" value="1"/>
</dbReference>
<feature type="transmembrane region" description="Helical" evidence="8">
    <location>
        <begin position="55"/>
        <end position="78"/>
    </location>
</feature>
<dbReference type="PANTHER" id="PTHR30003:SF0">
    <property type="entry name" value="GLYCOLATE PERMEASE GLCA-RELATED"/>
    <property type="match status" value="1"/>
</dbReference>